<dbReference type="WBParaSite" id="PDA_v2.g22954.t1">
    <property type="protein sequence ID" value="PDA_v2.g22954.t1"/>
    <property type="gene ID" value="PDA_v2.g22954"/>
</dbReference>
<dbReference type="CDD" id="cd18186">
    <property type="entry name" value="BTB_POZ_ZBTB_KLHL-like"/>
    <property type="match status" value="1"/>
</dbReference>
<dbReference type="Gene3D" id="3.30.710.10">
    <property type="entry name" value="Potassium Channel Kv1.1, Chain A"/>
    <property type="match status" value="1"/>
</dbReference>
<organism evidence="2 3">
    <name type="scientific">Panagrolaimus davidi</name>
    <dbReference type="NCBI Taxonomy" id="227884"/>
    <lineage>
        <taxon>Eukaryota</taxon>
        <taxon>Metazoa</taxon>
        <taxon>Ecdysozoa</taxon>
        <taxon>Nematoda</taxon>
        <taxon>Chromadorea</taxon>
        <taxon>Rhabditida</taxon>
        <taxon>Tylenchina</taxon>
        <taxon>Panagrolaimomorpha</taxon>
        <taxon>Panagrolaimoidea</taxon>
        <taxon>Panagrolaimidae</taxon>
        <taxon>Panagrolaimus</taxon>
    </lineage>
</organism>
<evidence type="ECO:0000313" key="3">
    <source>
        <dbReference type="WBParaSite" id="PDA_v2.g22954.t1"/>
    </source>
</evidence>
<dbReference type="SUPFAM" id="SSF54695">
    <property type="entry name" value="POZ domain"/>
    <property type="match status" value="1"/>
</dbReference>
<dbReference type="AlphaFoldDB" id="A0A914PVZ5"/>
<dbReference type="PROSITE" id="PS50097">
    <property type="entry name" value="BTB"/>
    <property type="match status" value="1"/>
</dbReference>
<dbReference type="Pfam" id="PF00651">
    <property type="entry name" value="BTB"/>
    <property type="match status" value="1"/>
</dbReference>
<keyword evidence="2" id="KW-1185">Reference proteome</keyword>
<protein>
    <submittedName>
        <fullName evidence="3">BTB domain-containing protein</fullName>
    </submittedName>
</protein>
<evidence type="ECO:0000313" key="2">
    <source>
        <dbReference type="Proteomes" id="UP000887578"/>
    </source>
</evidence>
<dbReference type="InterPro" id="IPR011333">
    <property type="entry name" value="SKP1/BTB/POZ_sf"/>
</dbReference>
<dbReference type="SMART" id="SM00225">
    <property type="entry name" value="BTB"/>
    <property type="match status" value="1"/>
</dbReference>
<dbReference type="Proteomes" id="UP000887578">
    <property type="component" value="Unplaced"/>
</dbReference>
<accession>A0A914PVZ5</accession>
<evidence type="ECO:0000259" key="1">
    <source>
        <dbReference type="PROSITE" id="PS50097"/>
    </source>
</evidence>
<reference evidence="3" key="1">
    <citation type="submission" date="2022-11" db="UniProtKB">
        <authorList>
            <consortium name="WormBaseParasite"/>
        </authorList>
    </citation>
    <scope>IDENTIFICATION</scope>
</reference>
<sequence length="276" mass="31979">MVYTFEQKIALDWSIKKETFMNGANSCISTEDIETSIPKYTSRFHLEQKDGYVAIYFNESEGMEIKNIKEMTLSIPSADFNADLSKPADVPKGHDFEYLEYIAVIKHDEILNPENKFFVDDILKMEFRGLIECEKPEPESLSDTLWNAKDKDFPFIVGKKEIKAHKLILRQYSSILSEMFNSNVKQLIIDDFDWHTVNNTLRFCYGLPPRYGVCYGTLAIYGICENLLNCLRFANVYNMPIIKERIAHTLSKYIKRKNVCELANKSVEYNAPELKG</sequence>
<proteinExistence type="predicted"/>
<feature type="domain" description="BTB" evidence="1">
    <location>
        <begin position="151"/>
        <end position="205"/>
    </location>
</feature>
<name>A0A914PVZ5_9BILA</name>
<dbReference type="InterPro" id="IPR000210">
    <property type="entry name" value="BTB/POZ_dom"/>
</dbReference>